<gene>
    <name evidence="3" type="ORF">K444DRAFT_625345</name>
</gene>
<accession>A0A2J6TNU5</accession>
<feature type="compositionally biased region" description="Basic and acidic residues" evidence="1">
    <location>
        <begin position="27"/>
        <end position="37"/>
    </location>
</feature>
<dbReference type="GO" id="GO:0000122">
    <property type="term" value="P:negative regulation of transcription by RNA polymerase II"/>
    <property type="evidence" value="ECO:0007669"/>
    <property type="project" value="TreeGrafter"/>
</dbReference>
<dbReference type="InParanoid" id="A0A2J6TNU5"/>
<dbReference type="GO" id="GO:0000977">
    <property type="term" value="F:RNA polymerase II transcription regulatory region sequence-specific DNA binding"/>
    <property type="evidence" value="ECO:0007669"/>
    <property type="project" value="TreeGrafter"/>
</dbReference>
<dbReference type="Proteomes" id="UP000235371">
    <property type="component" value="Unassembled WGS sequence"/>
</dbReference>
<evidence type="ECO:0000313" key="4">
    <source>
        <dbReference type="Proteomes" id="UP000235371"/>
    </source>
</evidence>
<sequence length="627" mass="70038">MKYPWSASRSNSSASSDPEAGGTPLEDMPRRSTETQRRNGFRQSTHPDRGERILEDIRNGHYTCSICLDPITPGNAYEYSIWHCPECYNVNHFRCAKSWAEASSRNAILSALLALGKWKCPSCAVECPEPKARCWCQKHSFGLLGPMSSERPNACLDACDRASACPHGERKPCLKLCHPGPCNVPCSPSCAGHPVTPPTPTAWNQFWTRARQQSTGSFRGLISLFVILVIGYALMAILLYFHIGWWTKPFKYPEITKSALCYERLGLAIAGVSVVLPSTFIILSTLFKGAADFFVNTLNLNSRETNRDLKGVTKNFGAIFLFFICVGIWILPVIGFAGGPDIAWYNQMKSTCNGFNTRVAMYTSGKFDVKSLSSNIPAYDMYLGSHLKPVLKPVLGPGVKNIAKVINHFEFYQRLSISRTTPTSPDDEFQHLAIDVDIPNNLYRILKLNTSDTENEYLAYNYKDSATELPTFHPVSEALISVGSFTAVSATQKHMFIPELNIGIANMHQFVHDYDQEPFVKIYQNLSPYWRTSIAGGPPTLLPAEQDSFRKTLNEPWDSKNPVPLDHQLIMRTASFGHGRQRLDMCVQEDGGEEGVSVGVYEDLWVPFAIMAAFKQRMYEQSLGAES</sequence>
<feature type="transmembrane region" description="Helical" evidence="2">
    <location>
        <begin position="316"/>
        <end position="338"/>
    </location>
</feature>
<dbReference type="PANTHER" id="PTHR12360">
    <property type="entry name" value="NUCLEAR TRANSCRIPTION FACTOR, X-BOX BINDING 1 NFX1"/>
    <property type="match status" value="1"/>
</dbReference>
<dbReference type="InterPro" id="IPR034078">
    <property type="entry name" value="NFX1_fam"/>
</dbReference>
<evidence type="ECO:0000256" key="2">
    <source>
        <dbReference type="SAM" id="Phobius"/>
    </source>
</evidence>
<feature type="region of interest" description="Disordered" evidence="1">
    <location>
        <begin position="1"/>
        <end position="50"/>
    </location>
</feature>
<keyword evidence="2" id="KW-1133">Transmembrane helix</keyword>
<dbReference type="GO" id="GO:0005634">
    <property type="term" value="C:nucleus"/>
    <property type="evidence" value="ECO:0007669"/>
    <property type="project" value="TreeGrafter"/>
</dbReference>
<dbReference type="RefSeq" id="XP_024741588.1">
    <property type="nucleotide sequence ID" value="XM_024882517.1"/>
</dbReference>
<name>A0A2J6TNU5_9HELO</name>
<proteinExistence type="predicted"/>
<keyword evidence="4" id="KW-1185">Reference proteome</keyword>
<feature type="transmembrane region" description="Helical" evidence="2">
    <location>
        <begin position="221"/>
        <end position="245"/>
    </location>
</feature>
<keyword evidence="2" id="KW-0472">Membrane</keyword>
<dbReference type="STRING" id="1095630.A0A2J6TNU5"/>
<dbReference type="PANTHER" id="PTHR12360:SF12">
    <property type="entry name" value="TRANSCRIPTIONAL REPRESSOR NF-X1"/>
    <property type="match status" value="1"/>
</dbReference>
<dbReference type="AlphaFoldDB" id="A0A2J6TNU5"/>
<dbReference type="OrthoDB" id="6512771at2759"/>
<organism evidence="3 4">
    <name type="scientific">Hyaloscypha bicolor E</name>
    <dbReference type="NCBI Taxonomy" id="1095630"/>
    <lineage>
        <taxon>Eukaryota</taxon>
        <taxon>Fungi</taxon>
        <taxon>Dikarya</taxon>
        <taxon>Ascomycota</taxon>
        <taxon>Pezizomycotina</taxon>
        <taxon>Leotiomycetes</taxon>
        <taxon>Helotiales</taxon>
        <taxon>Hyaloscyphaceae</taxon>
        <taxon>Hyaloscypha</taxon>
        <taxon>Hyaloscypha bicolor</taxon>
    </lineage>
</organism>
<feature type="transmembrane region" description="Helical" evidence="2">
    <location>
        <begin position="265"/>
        <end position="295"/>
    </location>
</feature>
<evidence type="ECO:0000313" key="3">
    <source>
        <dbReference type="EMBL" id="PMD64684.1"/>
    </source>
</evidence>
<evidence type="ECO:0000256" key="1">
    <source>
        <dbReference type="SAM" id="MobiDB-lite"/>
    </source>
</evidence>
<dbReference type="EMBL" id="KZ613747">
    <property type="protein sequence ID" value="PMD64684.1"/>
    <property type="molecule type" value="Genomic_DNA"/>
</dbReference>
<reference evidence="3 4" key="1">
    <citation type="submission" date="2016-04" db="EMBL/GenBank/DDBJ databases">
        <title>A degradative enzymes factory behind the ericoid mycorrhizal symbiosis.</title>
        <authorList>
            <consortium name="DOE Joint Genome Institute"/>
            <person name="Martino E."/>
            <person name="Morin E."/>
            <person name="Grelet G."/>
            <person name="Kuo A."/>
            <person name="Kohler A."/>
            <person name="Daghino S."/>
            <person name="Barry K."/>
            <person name="Choi C."/>
            <person name="Cichocki N."/>
            <person name="Clum A."/>
            <person name="Copeland A."/>
            <person name="Hainaut M."/>
            <person name="Haridas S."/>
            <person name="Labutti K."/>
            <person name="Lindquist E."/>
            <person name="Lipzen A."/>
            <person name="Khouja H.-R."/>
            <person name="Murat C."/>
            <person name="Ohm R."/>
            <person name="Olson A."/>
            <person name="Spatafora J."/>
            <person name="Veneault-Fourrey C."/>
            <person name="Henrissat B."/>
            <person name="Grigoriev I."/>
            <person name="Martin F."/>
            <person name="Perotto S."/>
        </authorList>
    </citation>
    <scope>NUCLEOTIDE SEQUENCE [LARGE SCALE GENOMIC DNA]</scope>
    <source>
        <strain evidence="3 4">E</strain>
    </source>
</reference>
<dbReference type="GO" id="GO:0000981">
    <property type="term" value="F:DNA-binding transcription factor activity, RNA polymerase II-specific"/>
    <property type="evidence" value="ECO:0007669"/>
    <property type="project" value="TreeGrafter"/>
</dbReference>
<dbReference type="GeneID" id="36590594"/>
<keyword evidence="2" id="KW-0812">Transmembrane</keyword>
<feature type="compositionally biased region" description="Low complexity" evidence="1">
    <location>
        <begin position="1"/>
        <end position="16"/>
    </location>
</feature>
<protein>
    <submittedName>
        <fullName evidence="3">Uncharacterized protein</fullName>
    </submittedName>
</protein>